<dbReference type="OrthoDB" id="2590867at2759"/>
<feature type="region of interest" description="Disordered" evidence="1">
    <location>
        <begin position="1"/>
        <end position="23"/>
    </location>
</feature>
<dbReference type="EMBL" id="LUGG01000002">
    <property type="protein sequence ID" value="OBZ77272.1"/>
    <property type="molecule type" value="Genomic_DNA"/>
</dbReference>
<evidence type="ECO:0000256" key="1">
    <source>
        <dbReference type="SAM" id="MobiDB-lite"/>
    </source>
</evidence>
<gene>
    <name evidence="2" type="ORF">A0H81_01646</name>
</gene>
<organism evidence="2 3">
    <name type="scientific">Grifola frondosa</name>
    <name type="common">Maitake</name>
    <name type="synonym">Polyporus frondosus</name>
    <dbReference type="NCBI Taxonomy" id="5627"/>
    <lineage>
        <taxon>Eukaryota</taxon>
        <taxon>Fungi</taxon>
        <taxon>Dikarya</taxon>
        <taxon>Basidiomycota</taxon>
        <taxon>Agaricomycotina</taxon>
        <taxon>Agaricomycetes</taxon>
        <taxon>Polyporales</taxon>
        <taxon>Grifolaceae</taxon>
        <taxon>Grifola</taxon>
    </lineage>
</organism>
<name>A0A1C7MK73_GRIFR</name>
<sequence>MTSPGGGNTTGASGGGGGSGIGQKIKGAAEVVHGMGDTIRGQFMDLVDQGTVRTRHGKLTGHRGGAAADTAAGAGSTGAKEGTTTTAAAEGPPHDAGPGAGTQPAVPQGESKGQREGRRRARRKISRGGGVRTTQASVVPVDLPSRPVVRRVFRDVHGMLFAPSYSICADETLARLQLNRREVTLLSYYCKLVYNDAGKYLLYD</sequence>
<proteinExistence type="predicted"/>
<evidence type="ECO:0000313" key="3">
    <source>
        <dbReference type="Proteomes" id="UP000092993"/>
    </source>
</evidence>
<accession>A0A1C7MK73</accession>
<dbReference type="AlphaFoldDB" id="A0A1C7MK73"/>
<feature type="compositionally biased region" description="Gly residues" evidence="1">
    <location>
        <begin position="1"/>
        <end position="21"/>
    </location>
</feature>
<feature type="region of interest" description="Disordered" evidence="1">
    <location>
        <begin position="55"/>
        <end position="134"/>
    </location>
</feature>
<evidence type="ECO:0000313" key="2">
    <source>
        <dbReference type="EMBL" id="OBZ77272.1"/>
    </source>
</evidence>
<reference evidence="2 3" key="1">
    <citation type="submission" date="2016-03" db="EMBL/GenBank/DDBJ databases">
        <title>Whole genome sequencing of Grifola frondosa 9006-11.</title>
        <authorList>
            <person name="Min B."/>
            <person name="Park H."/>
            <person name="Kim J.-G."/>
            <person name="Cho H."/>
            <person name="Oh Y.-L."/>
            <person name="Kong W.-S."/>
            <person name="Choi I.-G."/>
        </authorList>
    </citation>
    <scope>NUCLEOTIDE SEQUENCE [LARGE SCALE GENOMIC DNA]</scope>
    <source>
        <strain evidence="2 3">9006-11</strain>
    </source>
</reference>
<keyword evidence="3" id="KW-1185">Reference proteome</keyword>
<dbReference type="Proteomes" id="UP000092993">
    <property type="component" value="Unassembled WGS sequence"/>
</dbReference>
<feature type="compositionally biased region" description="Basic residues" evidence="1">
    <location>
        <begin position="117"/>
        <end position="126"/>
    </location>
</feature>
<comment type="caution">
    <text evidence="2">The sequence shown here is derived from an EMBL/GenBank/DDBJ whole genome shotgun (WGS) entry which is preliminary data.</text>
</comment>
<feature type="compositionally biased region" description="Low complexity" evidence="1">
    <location>
        <begin position="65"/>
        <end position="89"/>
    </location>
</feature>
<protein>
    <submittedName>
        <fullName evidence="2">Uncharacterized protein</fullName>
    </submittedName>
</protein>